<comment type="caution">
    <text evidence="1">The sequence shown here is derived from an EMBL/GenBank/DDBJ whole genome shotgun (WGS) entry which is preliminary data.</text>
</comment>
<protein>
    <submittedName>
        <fullName evidence="1">Cytochrome P450</fullName>
    </submittedName>
</protein>
<keyword evidence="2" id="KW-1185">Reference proteome</keyword>
<accession>A0ACB8RN93</accession>
<sequence>MTFSLSSWTALDLLAVVICAYVLNVFLDRRKRSGLPYPPGPRGLPIIGNLFDIPSSEESWIAYTKLGKQYGDIFSLNVFGQLIVVVQSPKIAHDLLDKRSKNYSDRIPVPFYELAGWQQWVTSVSRFGVKWRLARRVLERSMRPSAIVNYRPTQITKVHSFLNDLLQDPENFADHIEYYKGSLILALAYGLDVKGTNDEYLTGSKNAVDMMESHVLPHSVSVNMFPFLQHLPEWLPGMGFKGLARHGHDLGEASIIGPWSTFKEAAERGASPDCIALHELREHQQSDSSEKEERAIVEALGTLFLAGAGTTTHSLRAFFLMLARYPAIQERAQAELDAVTGGTRLPNFEDRPNLPYVNALCKEVLRWRMVTPLGVPHASMEDDVYEGYFIPKGSMIIANAWGMLHNPAVYPAPDAFDPERHLTVDGELKDDPVLSAAFGFGKRICPGRFIAESTIFITAAMVLSTFSVGRPKGSSEEACIDGNVNVGQIVAQPQPFKCSISPRSAMAEKLVLSAASNE</sequence>
<reference evidence="1" key="2">
    <citation type="journal article" date="2022" name="New Phytol.">
        <title>Evolutionary transition to the ectomycorrhizal habit in the genomes of a hyperdiverse lineage of mushroom-forming fungi.</title>
        <authorList>
            <person name="Looney B."/>
            <person name="Miyauchi S."/>
            <person name="Morin E."/>
            <person name="Drula E."/>
            <person name="Courty P.E."/>
            <person name="Kohler A."/>
            <person name="Kuo A."/>
            <person name="LaButti K."/>
            <person name="Pangilinan J."/>
            <person name="Lipzen A."/>
            <person name="Riley R."/>
            <person name="Andreopoulos W."/>
            <person name="He G."/>
            <person name="Johnson J."/>
            <person name="Nolan M."/>
            <person name="Tritt A."/>
            <person name="Barry K.W."/>
            <person name="Grigoriev I.V."/>
            <person name="Nagy L.G."/>
            <person name="Hibbett D."/>
            <person name="Henrissat B."/>
            <person name="Matheny P.B."/>
            <person name="Labbe J."/>
            <person name="Martin F.M."/>
        </authorList>
    </citation>
    <scope>NUCLEOTIDE SEQUENCE</scope>
    <source>
        <strain evidence="1">FP105234-sp</strain>
    </source>
</reference>
<reference evidence="1" key="1">
    <citation type="submission" date="2021-02" db="EMBL/GenBank/DDBJ databases">
        <authorList>
            <consortium name="DOE Joint Genome Institute"/>
            <person name="Ahrendt S."/>
            <person name="Looney B.P."/>
            <person name="Miyauchi S."/>
            <person name="Morin E."/>
            <person name="Drula E."/>
            <person name="Courty P.E."/>
            <person name="Chicoki N."/>
            <person name="Fauchery L."/>
            <person name="Kohler A."/>
            <person name="Kuo A."/>
            <person name="Labutti K."/>
            <person name="Pangilinan J."/>
            <person name="Lipzen A."/>
            <person name="Riley R."/>
            <person name="Andreopoulos W."/>
            <person name="He G."/>
            <person name="Johnson J."/>
            <person name="Barry K.W."/>
            <person name="Grigoriev I.V."/>
            <person name="Nagy L."/>
            <person name="Hibbett D."/>
            <person name="Henrissat B."/>
            <person name="Matheny P.B."/>
            <person name="Labbe J."/>
            <person name="Martin F."/>
        </authorList>
    </citation>
    <scope>NUCLEOTIDE SEQUENCE</scope>
    <source>
        <strain evidence="1">FP105234-sp</strain>
    </source>
</reference>
<dbReference type="EMBL" id="MU275961">
    <property type="protein sequence ID" value="KAI0045121.1"/>
    <property type="molecule type" value="Genomic_DNA"/>
</dbReference>
<proteinExistence type="predicted"/>
<organism evidence="1 2">
    <name type="scientific">Auriscalpium vulgare</name>
    <dbReference type="NCBI Taxonomy" id="40419"/>
    <lineage>
        <taxon>Eukaryota</taxon>
        <taxon>Fungi</taxon>
        <taxon>Dikarya</taxon>
        <taxon>Basidiomycota</taxon>
        <taxon>Agaricomycotina</taxon>
        <taxon>Agaricomycetes</taxon>
        <taxon>Russulales</taxon>
        <taxon>Auriscalpiaceae</taxon>
        <taxon>Auriscalpium</taxon>
    </lineage>
</organism>
<name>A0ACB8RN93_9AGAM</name>
<evidence type="ECO:0000313" key="1">
    <source>
        <dbReference type="EMBL" id="KAI0045121.1"/>
    </source>
</evidence>
<gene>
    <name evidence="1" type="ORF">FA95DRAFT_1495990</name>
</gene>
<dbReference type="Proteomes" id="UP000814033">
    <property type="component" value="Unassembled WGS sequence"/>
</dbReference>
<evidence type="ECO:0000313" key="2">
    <source>
        <dbReference type="Proteomes" id="UP000814033"/>
    </source>
</evidence>